<keyword evidence="3" id="KW-1185">Reference proteome</keyword>
<proteinExistence type="predicted"/>
<name>A0A5C5XNR4_9PLAN</name>
<protein>
    <submittedName>
        <fullName evidence="2">Uncharacterized protein</fullName>
    </submittedName>
</protein>
<organism evidence="2 3">
    <name type="scientific">Rubinisphaera italica</name>
    <dbReference type="NCBI Taxonomy" id="2527969"/>
    <lineage>
        <taxon>Bacteria</taxon>
        <taxon>Pseudomonadati</taxon>
        <taxon>Planctomycetota</taxon>
        <taxon>Planctomycetia</taxon>
        <taxon>Planctomycetales</taxon>
        <taxon>Planctomycetaceae</taxon>
        <taxon>Rubinisphaera</taxon>
    </lineage>
</organism>
<accession>A0A5C5XNR4</accession>
<keyword evidence="1" id="KW-0812">Transmembrane</keyword>
<evidence type="ECO:0000256" key="1">
    <source>
        <dbReference type="SAM" id="Phobius"/>
    </source>
</evidence>
<reference evidence="2 3" key="1">
    <citation type="submission" date="2019-02" db="EMBL/GenBank/DDBJ databases">
        <title>Deep-cultivation of Planctomycetes and their phenomic and genomic characterization uncovers novel biology.</title>
        <authorList>
            <person name="Wiegand S."/>
            <person name="Jogler M."/>
            <person name="Boedeker C."/>
            <person name="Pinto D."/>
            <person name="Vollmers J."/>
            <person name="Rivas-Marin E."/>
            <person name="Kohn T."/>
            <person name="Peeters S.H."/>
            <person name="Heuer A."/>
            <person name="Rast P."/>
            <person name="Oberbeckmann S."/>
            <person name="Bunk B."/>
            <person name="Jeske O."/>
            <person name="Meyerdierks A."/>
            <person name="Storesund J.E."/>
            <person name="Kallscheuer N."/>
            <person name="Luecker S."/>
            <person name="Lage O.M."/>
            <person name="Pohl T."/>
            <person name="Merkel B.J."/>
            <person name="Hornburger P."/>
            <person name="Mueller R.-W."/>
            <person name="Bruemmer F."/>
            <person name="Labrenz M."/>
            <person name="Spormann A.M."/>
            <person name="Op Den Camp H."/>
            <person name="Overmann J."/>
            <person name="Amann R."/>
            <person name="Jetten M.S.M."/>
            <person name="Mascher T."/>
            <person name="Medema M.H."/>
            <person name="Devos D.P."/>
            <person name="Kaster A.-K."/>
            <person name="Ovreas L."/>
            <person name="Rohde M."/>
            <person name="Galperin M.Y."/>
            <person name="Jogler C."/>
        </authorList>
    </citation>
    <scope>NUCLEOTIDE SEQUENCE [LARGE SCALE GENOMIC DNA]</scope>
    <source>
        <strain evidence="2 3">Pan54</strain>
    </source>
</reference>
<keyword evidence="1" id="KW-1133">Transmembrane helix</keyword>
<gene>
    <name evidence="2" type="ORF">Pan54_51200</name>
</gene>
<keyword evidence="1" id="KW-0472">Membrane</keyword>
<feature type="transmembrane region" description="Helical" evidence="1">
    <location>
        <begin position="12"/>
        <end position="33"/>
    </location>
</feature>
<sequence>MLVIAVASEFFTWRTTLVIMVMFTVRAVVLRFSRSHNSQPRLMRITGVGMVRTTSQYRVKRDCRRRQDGDDAVKHSFVEMLVLPNSYLYSLYRLFGISSTAIYSDL</sequence>
<dbReference type="Proteomes" id="UP000316095">
    <property type="component" value="Unassembled WGS sequence"/>
</dbReference>
<dbReference type="AlphaFoldDB" id="A0A5C5XNR4"/>
<evidence type="ECO:0000313" key="2">
    <source>
        <dbReference type="EMBL" id="TWT64358.1"/>
    </source>
</evidence>
<evidence type="ECO:0000313" key="3">
    <source>
        <dbReference type="Proteomes" id="UP000316095"/>
    </source>
</evidence>
<comment type="caution">
    <text evidence="2">The sequence shown here is derived from an EMBL/GenBank/DDBJ whole genome shotgun (WGS) entry which is preliminary data.</text>
</comment>
<dbReference type="EMBL" id="SJPG01000001">
    <property type="protein sequence ID" value="TWT64358.1"/>
    <property type="molecule type" value="Genomic_DNA"/>
</dbReference>